<proteinExistence type="predicted"/>
<evidence type="ECO:0000313" key="2">
    <source>
        <dbReference type="Proteomes" id="UP000274731"/>
    </source>
</evidence>
<dbReference type="Proteomes" id="UP000274731">
    <property type="component" value="Segment"/>
</dbReference>
<dbReference type="EMBL" id="MG450654">
    <property type="protein sequence ID" value="ATW62823.1"/>
    <property type="molecule type" value="Genomic_DNA"/>
</dbReference>
<accession>A0A3G1L3R6</accession>
<keyword evidence="2" id="KW-1185">Reference proteome</keyword>
<protein>
    <submittedName>
        <fullName evidence="1">Uncharacterized protein</fullName>
    </submittedName>
</protein>
<reference evidence="1 2" key="1">
    <citation type="journal article" date="2018" name="Environ. Microbiol.">
        <title>Novel phage-host interactions and evolution as revealed by a cyanomyovirus isolated from an estuarine environment.</title>
        <authorList>
            <person name="Xu Y."/>
            <person name="Zhang R."/>
            <person name="Wang N."/>
            <person name="Cai L."/>
            <person name="Tong Y."/>
            <person name="Sun Q."/>
            <person name="Chen F."/>
            <person name="Jiao N."/>
        </authorList>
    </citation>
    <scope>NUCLEOTIDE SEQUENCE [LARGE SCALE GENOMIC DNA]</scope>
</reference>
<evidence type="ECO:0000313" key="1">
    <source>
        <dbReference type="EMBL" id="ATW62823.1"/>
    </source>
</evidence>
<organism evidence="1 2">
    <name type="scientific">Synechococcus phage S-CBWM1</name>
    <dbReference type="NCBI Taxonomy" id="2053653"/>
    <lineage>
        <taxon>Viruses</taxon>
        <taxon>Duplodnaviria</taxon>
        <taxon>Heunggongvirae</taxon>
        <taxon>Uroviricota</taxon>
        <taxon>Caudoviricetes</taxon>
        <taxon>Aokuangvirus</taxon>
        <taxon>Aokuangvirus SCBWM1</taxon>
    </lineage>
</organism>
<gene>
    <name evidence="1" type="ORF">SCBWM1_gp139</name>
</gene>
<name>A0A3G1L3R6_9CAUD</name>
<sequence>MEPTDLSIQALQEIARTRETLARVLSLIQVEQGIKHLECLWEAYCDLNEHYEITFESEELLLRDIEKEFHQHFIGTHDLEQVGF</sequence>